<comment type="similarity">
    <text evidence="3">Belongs to the DNA gyrase inhibitor YacG family.</text>
</comment>
<dbReference type="HAMAP" id="MF_00649">
    <property type="entry name" value="DNA_gyrase_inhibitor_YacG"/>
    <property type="match status" value="1"/>
</dbReference>
<keyword evidence="2 3" id="KW-0862">Zinc</keyword>
<comment type="caution">
    <text evidence="4">The sequence shown here is derived from an EMBL/GenBank/DDBJ whole genome shotgun (WGS) entry which is preliminary data.</text>
</comment>
<evidence type="ECO:0000256" key="3">
    <source>
        <dbReference type="HAMAP-Rule" id="MF_00649"/>
    </source>
</evidence>
<dbReference type="PANTHER" id="PTHR36150:SF1">
    <property type="entry name" value="DNA GYRASE INHIBITOR YACG"/>
    <property type="match status" value="1"/>
</dbReference>
<dbReference type="FunCoup" id="Q0EZC5">
    <property type="interactions" value="50"/>
</dbReference>
<protein>
    <recommendedName>
        <fullName evidence="3">DNA gyrase inhibitor YacG</fullName>
    </recommendedName>
</protein>
<comment type="cofactor">
    <cofactor evidence="3">
        <name>Zn(2+)</name>
        <dbReference type="ChEBI" id="CHEBI:29105"/>
    </cofactor>
    <text evidence="3">Binds 1 zinc ion.</text>
</comment>
<evidence type="ECO:0000256" key="2">
    <source>
        <dbReference type="ARBA" id="ARBA00022833"/>
    </source>
</evidence>
<evidence type="ECO:0000313" key="5">
    <source>
        <dbReference type="Proteomes" id="UP000005297"/>
    </source>
</evidence>
<comment type="function">
    <text evidence="3">Inhibits all the catalytic activities of DNA gyrase by preventing its interaction with DNA. Acts by binding directly to the C-terminal domain of GyrB, which probably disrupts DNA binding by the gyrase.</text>
</comment>
<dbReference type="InterPro" id="IPR013088">
    <property type="entry name" value="Znf_NHR/GATA"/>
</dbReference>
<dbReference type="RefSeq" id="WP_009850389.1">
    <property type="nucleotide sequence ID" value="NZ_DS022294.1"/>
</dbReference>
<dbReference type="InParanoid" id="Q0EZC5"/>
<evidence type="ECO:0000256" key="1">
    <source>
        <dbReference type="ARBA" id="ARBA00022723"/>
    </source>
</evidence>
<name>Q0EZC5_9PROT</name>
<dbReference type="SUPFAM" id="SSF57716">
    <property type="entry name" value="Glucocorticoid receptor-like (DNA-binding domain)"/>
    <property type="match status" value="1"/>
</dbReference>
<evidence type="ECO:0000313" key="4">
    <source>
        <dbReference type="EMBL" id="EAU54779.1"/>
    </source>
</evidence>
<dbReference type="InterPro" id="IPR005584">
    <property type="entry name" value="DNA_gyrase_inhibitor_YacG"/>
</dbReference>
<dbReference type="EMBL" id="AATS01000006">
    <property type="protein sequence ID" value="EAU54779.1"/>
    <property type="molecule type" value="Genomic_DNA"/>
</dbReference>
<dbReference type="GO" id="GO:0008270">
    <property type="term" value="F:zinc ion binding"/>
    <property type="evidence" value="ECO:0007669"/>
    <property type="project" value="UniProtKB-UniRule"/>
</dbReference>
<keyword evidence="1 3" id="KW-0479">Metal-binding</keyword>
<proteinExistence type="inferred from homology"/>
<dbReference type="PANTHER" id="PTHR36150">
    <property type="entry name" value="DNA GYRASE INHIBITOR YACG"/>
    <property type="match status" value="1"/>
</dbReference>
<organism evidence="4 5">
    <name type="scientific">Mariprofundus ferrooxydans PV-1</name>
    <dbReference type="NCBI Taxonomy" id="314345"/>
    <lineage>
        <taxon>Bacteria</taxon>
        <taxon>Pseudomonadati</taxon>
        <taxon>Pseudomonadota</taxon>
        <taxon>Candidatius Mariprofundia</taxon>
        <taxon>Mariprofundales</taxon>
        <taxon>Mariprofundaceae</taxon>
        <taxon>Mariprofundus</taxon>
    </lineage>
</organism>
<reference evidence="4 5" key="1">
    <citation type="submission" date="2006-09" db="EMBL/GenBank/DDBJ databases">
        <authorList>
            <person name="Emerson D."/>
            <person name="Ferriera S."/>
            <person name="Johnson J."/>
            <person name="Kravitz S."/>
            <person name="Halpern A."/>
            <person name="Remington K."/>
            <person name="Beeson K."/>
            <person name="Tran B."/>
            <person name="Rogers Y.-H."/>
            <person name="Friedman R."/>
            <person name="Venter J.C."/>
        </authorList>
    </citation>
    <scope>NUCLEOTIDE SEQUENCE [LARGE SCALE GENOMIC DNA]</scope>
    <source>
        <strain evidence="4 5">PV-1</strain>
    </source>
</reference>
<feature type="binding site" evidence="3">
    <location>
        <position position="28"/>
    </location>
    <ligand>
        <name>Zn(2+)</name>
        <dbReference type="ChEBI" id="CHEBI:29105"/>
    </ligand>
</feature>
<dbReference type="HOGENOM" id="CLU_178280_3_2_0"/>
<dbReference type="GO" id="GO:0008657">
    <property type="term" value="F:DNA topoisomerase type II (double strand cut, ATP-hydrolyzing) inhibitor activity"/>
    <property type="evidence" value="ECO:0007669"/>
    <property type="project" value="UniProtKB-UniRule"/>
</dbReference>
<feature type="binding site" evidence="3">
    <location>
        <position position="11"/>
    </location>
    <ligand>
        <name>Zn(2+)</name>
        <dbReference type="ChEBI" id="CHEBI:29105"/>
    </ligand>
</feature>
<comment type="subunit">
    <text evidence="3">Interacts with GyrB.</text>
</comment>
<feature type="binding site" evidence="3">
    <location>
        <position position="32"/>
    </location>
    <ligand>
        <name>Zn(2+)</name>
        <dbReference type="ChEBI" id="CHEBI:29105"/>
    </ligand>
</feature>
<accession>Q0EZC5</accession>
<dbReference type="OrthoDB" id="5297544at2"/>
<gene>
    <name evidence="3" type="primary">yacG</name>
    <name evidence="4" type="ORF">SPV1_14384</name>
</gene>
<dbReference type="Proteomes" id="UP000005297">
    <property type="component" value="Unassembled WGS sequence"/>
</dbReference>
<dbReference type="eggNOG" id="COG3024">
    <property type="taxonomic scope" value="Bacteria"/>
</dbReference>
<sequence length="64" mass="7370">MSEAKTIRFRCPVCRKETTRDSEDFPFCSSRCRIIDLGRWASDEYSIPGEPVSPHELEPGDDSY</sequence>
<dbReference type="GO" id="GO:0006355">
    <property type="term" value="P:regulation of DNA-templated transcription"/>
    <property type="evidence" value="ECO:0007669"/>
    <property type="project" value="InterPro"/>
</dbReference>
<dbReference type="Gene3D" id="3.30.50.10">
    <property type="entry name" value="Erythroid Transcription Factor GATA-1, subunit A"/>
    <property type="match status" value="1"/>
</dbReference>
<keyword evidence="5" id="KW-1185">Reference proteome</keyword>
<dbReference type="Pfam" id="PF03884">
    <property type="entry name" value="YacG"/>
    <property type="match status" value="1"/>
</dbReference>
<feature type="binding site" evidence="3">
    <location>
        <position position="14"/>
    </location>
    <ligand>
        <name>Zn(2+)</name>
        <dbReference type="ChEBI" id="CHEBI:29105"/>
    </ligand>
</feature>
<dbReference type="AlphaFoldDB" id="Q0EZC5"/>